<comment type="catalytic activity">
    <reaction evidence="8">
        <text>firefly D-luciferin + ATP + O2 = firefly oxyluciferin + hnu + AMP + CO2 + diphosphate</text>
        <dbReference type="Rhea" id="RHEA:10732"/>
        <dbReference type="ChEBI" id="CHEBI:15379"/>
        <dbReference type="ChEBI" id="CHEBI:16526"/>
        <dbReference type="ChEBI" id="CHEBI:16792"/>
        <dbReference type="ChEBI" id="CHEBI:30212"/>
        <dbReference type="ChEBI" id="CHEBI:30616"/>
        <dbReference type="ChEBI" id="CHEBI:33019"/>
        <dbReference type="ChEBI" id="CHEBI:58038"/>
        <dbReference type="ChEBI" id="CHEBI:456215"/>
        <dbReference type="EC" id="1.13.12.7"/>
    </reaction>
</comment>
<keyword evidence="6" id="KW-0455">Luminescence</keyword>
<evidence type="ECO:0000256" key="5">
    <source>
        <dbReference type="ARBA" id="ARBA00022840"/>
    </source>
</evidence>
<sequence>MTIFRCRYPDVKIRDDVTYHDYVMENLDEYGDDILLVDGITGRSYTARQLKALVRRVGSALTRRGFKRRDVFCVFAPNLPEFAIIQLAVISIGGILTTANPLYTPGELSRQLADSTAKYIITIPMFADTVNKAAENYGKLQAKYVFGEADGFKPFTELMQDDGSAFPTNLKFNPKEDIALLPYSSGTTGVPKGVMLTHYSLVANYTQIDHAPFRNTSSVRRSTVLILPLFHLYGIMVIAGSIRNGTKVVTLPRFEQEQYLRAVEKYRASSLNLVPPLVLFLAKSPLVSNYDLSCVEELGSGAAPLGKELTDELIKRLGGNKTLRQGYGLTETSPVVTTSPRDKFKYGSAGMIIPNTEIKFVDISNGRELGVNEDGELWCRGPQNMKGYWNRPDSTAATLDKNGWLHTGDIGHIDEDGCVFIVDRLKELIKYKGFQVPPAELEALLIAFEGVADVAVIGVPDLEAGELPRAYIVKKPGAQLSEETVKKFIARECAPHKRLRGGVRFVSEIPKSPSGKILRRLLRDQLKQEMKAKL</sequence>
<dbReference type="Proteomes" id="UP000749559">
    <property type="component" value="Unassembled WGS sequence"/>
</dbReference>
<proteinExistence type="inferred from homology"/>
<keyword evidence="5" id="KW-0067">ATP-binding</keyword>
<dbReference type="InterPro" id="IPR025110">
    <property type="entry name" value="AMP-bd_C"/>
</dbReference>
<reference evidence="9" key="1">
    <citation type="submission" date="2022-03" db="EMBL/GenBank/DDBJ databases">
        <authorList>
            <person name="Martin C."/>
        </authorList>
    </citation>
    <scope>NUCLEOTIDE SEQUENCE</scope>
</reference>
<gene>
    <name evidence="9" type="ORF">OFUS_LOCUS12202</name>
</gene>
<dbReference type="Pfam" id="PF13193">
    <property type="entry name" value="AMP-binding_C"/>
    <property type="match status" value="1"/>
</dbReference>
<dbReference type="EC" id="1.13.12.7" evidence="2"/>
<evidence type="ECO:0000313" key="10">
    <source>
        <dbReference type="Proteomes" id="UP000749559"/>
    </source>
</evidence>
<dbReference type="AlphaFoldDB" id="A0A8J1U2Y1"/>
<dbReference type="InterPro" id="IPR000873">
    <property type="entry name" value="AMP-dep_synth/lig_dom"/>
</dbReference>
<dbReference type="InterPro" id="IPR045851">
    <property type="entry name" value="AMP-bd_C_sf"/>
</dbReference>
<evidence type="ECO:0000313" key="9">
    <source>
        <dbReference type="EMBL" id="CAH1786276.1"/>
    </source>
</evidence>
<dbReference type="EMBL" id="CAIIXF020000006">
    <property type="protein sequence ID" value="CAH1786276.1"/>
    <property type="molecule type" value="Genomic_DNA"/>
</dbReference>
<organism evidence="9 10">
    <name type="scientific">Owenia fusiformis</name>
    <name type="common">Polychaete worm</name>
    <dbReference type="NCBI Taxonomy" id="6347"/>
    <lineage>
        <taxon>Eukaryota</taxon>
        <taxon>Metazoa</taxon>
        <taxon>Spiralia</taxon>
        <taxon>Lophotrochozoa</taxon>
        <taxon>Annelida</taxon>
        <taxon>Polychaeta</taxon>
        <taxon>Sedentaria</taxon>
        <taxon>Canalipalpata</taxon>
        <taxon>Sabellida</taxon>
        <taxon>Oweniida</taxon>
        <taxon>Oweniidae</taxon>
        <taxon>Owenia</taxon>
    </lineage>
</organism>
<dbReference type="InterPro" id="IPR020845">
    <property type="entry name" value="AMP-binding_CS"/>
</dbReference>
<dbReference type="GO" id="GO:0005524">
    <property type="term" value="F:ATP binding"/>
    <property type="evidence" value="ECO:0007669"/>
    <property type="project" value="UniProtKB-KW"/>
</dbReference>
<evidence type="ECO:0000256" key="1">
    <source>
        <dbReference type="ARBA" id="ARBA00006432"/>
    </source>
</evidence>
<evidence type="ECO:0000256" key="3">
    <source>
        <dbReference type="ARBA" id="ARBA00019043"/>
    </source>
</evidence>
<evidence type="ECO:0000256" key="8">
    <source>
        <dbReference type="ARBA" id="ARBA00048497"/>
    </source>
</evidence>
<dbReference type="PANTHER" id="PTHR24096:SF422">
    <property type="entry name" value="BCDNA.GH02901"/>
    <property type="match status" value="1"/>
</dbReference>
<dbReference type="OrthoDB" id="10253869at2759"/>
<dbReference type="Pfam" id="PF00501">
    <property type="entry name" value="AMP-binding"/>
    <property type="match status" value="1"/>
</dbReference>
<evidence type="ECO:0000256" key="6">
    <source>
        <dbReference type="ARBA" id="ARBA00023223"/>
    </source>
</evidence>
<dbReference type="SUPFAM" id="SSF56801">
    <property type="entry name" value="Acetyl-CoA synthetase-like"/>
    <property type="match status" value="1"/>
</dbReference>
<evidence type="ECO:0000256" key="2">
    <source>
        <dbReference type="ARBA" id="ARBA00012532"/>
    </source>
</evidence>
<keyword evidence="7" id="KW-0599">Photoprotein</keyword>
<comment type="similarity">
    <text evidence="1">Belongs to the ATP-dependent AMP-binding enzyme family.</text>
</comment>
<dbReference type="Gene3D" id="3.40.50.12780">
    <property type="entry name" value="N-terminal domain of ligase-like"/>
    <property type="match status" value="1"/>
</dbReference>
<dbReference type="PANTHER" id="PTHR24096">
    <property type="entry name" value="LONG-CHAIN-FATTY-ACID--COA LIGASE"/>
    <property type="match status" value="1"/>
</dbReference>
<dbReference type="GO" id="GO:0008218">
    <property type="term" value="P:bioluminescence"/>
    <property type="evidence" value="ECO:0007669"/>
    <property type="project" value="UniProtKB-KW"/>
</dbReference>
<keyword evidence="4" id="KW-0547">Nucleotide-binding</keyword>
<comment type="caution">
    <text evidence="9">The sequence shown here is derived from an EMBL/GenBank/DDBJ whole genome shotgun (WGS) entry which is preliminary data.</text>
</comment>
<dbReference type="FunFam" id="3.30.300.30:FF:000007">
    <property type="entry name" value="4-coumarate--CoA ligase 2"/>
    <property type="match status" value="1"/>
</dbReference>
<name>A0A8J1U2Y1_OWEFU</name>
<dbReference type="Gene3D" id="3.30.300.30">
    <property type="match status" value="1"/>
</dbReference>
<dbReference type="PROSITE" id="PS00455">
    <property type="entry name" value="AMP_BINDING"/>
    <property type="match status" value="1"/>
</dbReference>
<accession>A0A8J1U2Y1</accession>
<keyword evidence="10" id="KW-1185">Reference proteome</keyword>
<evidence type="ECO:0000256" key="4">
    <source>
        <dbReference type="ARBA" id="ARBA00022741"/>
    </source>
</evidence>
<dbReference type="InterPro" id="IPR042099">
    <property type="entry name" value="ANL_N_sf"/>
</dbReference>
<evidence type="ECO:0000256" key="7">
    <source>
        <dbReference type="ARBA" id="ARBA00023262"/>
    </source>
</evidence>
<protein>
    <recommendedName>
        <fullName evidence="3">Luciferin 4-monooxygenase</fullName>
        <ecNumber evidence="2">1.13.12.7</ecNumber>
    </recommendedName>
</protein>
<dbReference type="GO" id="GO:0016405">
    <property type="term" value="F:CoA-ligase activity"/>
    <property type="evidence" value="ECO:0007669"/>
    <property type="project" value="TreeGrafter"/>
</dbReference>
<dbReference type="FunFam" id="3.40.50.12780:FF:000003">
    <property type="entry name" value="Long-chain-fatty-acid--CoA ligase FadD"/>
    <property type="match status" value="1"/>
</dbReference>